<dbReference type="EMBL" id="VHSH01000010">
    <property type="protein sequence ID" value="TQV74463.1"/>
    <property type="molecule type" value="Genomic_DNA"/>
</dbReference>
<dbReference type="Pfam" id="PF04134">
    <property type="entry name" value="DCC1-like"/>
    <property type="match status" value="1"/>
</dbReference>
<evidence type="ECO:0000313" key="1">
    <source>
        <dbReference type="EMBL" id="TQV74463.1"/>
    </source>
</evidence>
<sequence length="171" mass="19790">MARTQDRQEIMERAEKFDPSKHPAYSYRTDENVPAFTDNKALIVFDGVCIFCSGFAKFVLKHDRHNRLNLCTAQSDIGRALYVHYGLDPDNYETNIVIRDGRAHFKSDAFFEVMKLLGAGWPVLALLQIFPRGPRNWLYDRIAKNRYKLFGKAESCILLPPEHRNKILDTP</sequence>
<dbReference type="InterPro" id="IPR052927">
    <property type="entry name" value="DCC_oxidoreductase"/>
</dbReference>
<dbReference type="Proteomes" id="UP000315252">
    <property type="component" value="Unassembled WGS sequence"/>
</dbReference>
<accession>A0A545TB71</accession>
<reference evidence="1 2" key="1">
    <citation type="submission" date="2019-06" db="EMBL/GenBank/DDBJ databases">
        <title>Whole genome sequence for Rhodospirillaceae sp. R148.</title>
        <authorList>
            <person name="Wang G."/>
        </authorList>
    </citation>
    <scope>NUCLEOTIDE SEQUENCE [LARGE SCALE GENOMIC DNA]</scope>
    <source>
        <strain evidence="1 2">R148</strain>
    </source>
</reference>
<keyword evidence="2" id="KW-1185">Reference proteome</keyword>
<dbReference type="PANTHER" id="PTHR33639">
    <property type="entry name" value="THIOL-DISULFIDE OXIDOREDUCTASE DCC"/>
    <property type="match status" value="1"/>
</dbReference>
<name>A0A545TB71_9PROT</name>
<dbReference type="OrthoDB" id="9785438at2"/>
<comment type="caution">
    <text evidence="1">The sequence shown here is derived from an EMBL/GenBank/DDBJ whole genome shotgun (WGS) entry which is preliminary data.</text>
</comment>
<gene>
    <name evidence="1" type="ORF">FKG95_24610</name>
</gene>
<dbReference type="PANTHER" id="PTHR33639:SF2">
    <property type="entry name" value="DUF393 DOMAIN-CONTAINING PROTEIN"/>
    <property type="match status" value="1"/>
</dbReference>
<organism evidence="1 2">
    <name type="scientific">Denitrobaculum tricleocarpae</name>
    <dbReference type="NCBI Taxonomy" id="2591009"/>
    <lineage>
        <taxon>Bacteria</taxon>
        <taxon>Pseudomonadati</taxon>
        <taxon>Pseudomonadota</taxon>
        <taxon>Alphaproteobacteria</taxon>
        <taxon>Rhodospirillales</taxon>
        <taxon>Rhodospirillaceae</taxon>
        <taxon>Denitrobaculum</taxon>
    </lineage>
</organism>
<evidence type="ECO:0000313" key="2">
    <source>
        <dbReference type="Proteomes" id="UP000315252"/>
    </source>
</evidence>
<dbReference type="InterPro" id="IPR007263">
    <property type="entry name" value="DCC1-like"/>
</dbReference>
<dbReference type="GO" id="GO:0015035">
    <property type="term" value="F:protein-disulfide reductase activity"/>
    <property type="evidence" value="ECO:0007669"/>
    <property type="project" value="InterPro"/>
</dbReference>
<proteinExistence type="predicted"/>
<dbReference type="RefSeq" id="WP_142899094.1">
    <property type="nucleotide sequence ID" value="NZ_ML660061.1"/>
</dbReference>
<protein>
    <submittedName>
        <fullName evidence="1">DUF393 domain-containing protein</fullName>
    </submittedName>
</protein>
<dbReference type="AlphaFoldDB" id="A0A545TB71"/>